<keyword evidence="8 11" id="KW-0472">Membrane</keyword>
<feature type="transmembrane region" description="Helical" evidence="11">
    <location>
        <begin position="6"/>
        <end position="24"/>
    </location>
</feature>
<dbReference type="PANTHER" id="PTHR23063:SF52">
    <property type="entry name" value="LYSOPHOSPHATIDYLCHOLINE ACYLTRANSFERASE"/>
    <property type="match status" value="1"/>
</dbReference>
<evidence type="ECO:0000313" key="14">
    <source>
        <dbReference type="Proteomes" id="UP000007800"/>
    </source>
</evidence>
<feature type="region of interest" description="Disordered" evidence="10">
    <location>
        <begin position="367"/>
        <end position="408"/>
    </location>
</feature>
<evidence type="ECO:0000256" key="9">
    <source>
        <dbReference type="ARBA" id="ARBA00023315"/>
    </source>
</evidence>
<dbReference type="PANTHER" id="PTHR23063">
    <property type="entry name" value="PHOSPHOLIPID ACYLTRANSFERASE"/>
    <property type="match status" value="1"/>
</dbReference>
<dbReference type="GO" id="GO:0003723">
    <property type="term" value="F:RNA binding"/>
    <property type="evidence" value="ECO:0007669"/>
    <property type="project" value="UniProtKB-KW"/>
</dbReference>
<comment type="similarity">
    <text evidence="2">Belongs to the 1-acyl-sn-glycerol-3-phosphate acyltransferase family.</text>
</comment>
<dbReference type="OrthoDB" id="272512at2759"/>
<evidence type="ECO:0000256" key="4">
    <source>
        <dbReference type="ARBA" id="ARBA00022692"/>
    </source>
</evidence>
<evidence type="ECO:0000259" key="12">
    <source>
        <dbReference type="SMART" id="SM00563"/>
    </source>
</evidence>
<dbReference type="Pfam" id="PF01553">
    <property type="entry name" value="Acyltransferase"/>
    <property type="match status" value="1"/>
</dbReference>
<feature type="transmembrane region" description="Helical" evidence="11">
    <location>
        <begin position="62"/>
        <end position="92"/>
    </location>
</feature>
<dbReference type="GO" id="GO:0016020">
    <property type="term" value="C:membrane"/>
    <property type="evidence" value="ECO:0007669"/>
    <property type="project" value="UniProtKB-SubCell"/>
</dbReference>
<keyword evidence="5" id="KW-0694">RNA-binding</keyword>
<evidence type="ECO:0000313" key="13">
    <source>
        <dbReference type="EMBL" id="EER20505.1"/>
    </source>
</evidence>
<keyword evidence="3" id="KW-0808">Transferase</keyword>
<keyword evidence="14" id="KW-1185">Reference proteome</keyword>
<sequence length="408" mass="44269">MSWPTILFLAVYLLTTALCVYAVARGYADAEKCSTERINRSFGEVPSDWKAFIRPKSLRSNFVSIMILAVTVVPLKFIAVIFIHVVALIGLYTLPTRIFLKLLSYCCAALVKITGITVREEGTRLPANEVPTIVSNHVSYFDILIMLSRRVPVAFVAKKAVAKYPVSGDICTSLGSVYVSRAKDPKERERVMAAIGDKQKRVMEGRSRYQLCVFPEGTTSNGGRSRELWIAAIKPEEEAAHNVLIPKEPIRVGAKTQPSSLAGFVSHRLKEEGVALLQGSSAVTIAKMADAIALAGAHFDGEEGRSLGHLVCRLRTIVVEADATATPEKEVVDHTSEDGSDHGETTSSRRNRIRVMQILVRLKEGPVGGCQPAAAHTGGGSEEEGAEVTIDSIDKPEGDDDTVTRSAH</sequence>
<name>C5K583_PERM5</name>
<reference evidence="13 14" key="1">
    <citation type="submission" date="2008-07" db="EMBL/GenBank/DDBJ databases">
        <authorList>
            <person name="El-Sayed N."/>
            <person name="Caler E."/>
            <person name="Inman J."/>
            <person name="Amedeo P."/>
            <person name="Hass B."/>
            <person name="Wortman J."/>
        </authorList>
    </citation>
    <scope>NUCLEOTIDE SEQUENCE [LARGE SCALE GENOMIC DNA]</scope>
    <source>
        <strain evidence="14">ATCC 50983 / TXsc</strain>
    </source>
</reference>
<proteinExistence type="inferred from homology"/>
<keyword evidence="6 11" id="KW-1133">Transmembrane helix</keyword>
<evidence type="ECO:0000256" key="2">
    <source>
        <dbReference type="ARBA" id="ARBA00008655"/>
    </source>
</evidence>
<evidence type="ECO:0000256" key="3">
    <source>
        <dbReference type="ARBA" id="ARBA00022679"/>
    </source>
</evidence>
<evidence type="ECO:0000256" key="1">
    <source>
        <dbReference type="ARBA" id="ARBA00004370"/>
    </source>
</evidence>
<evidence type="ECO:0000256" key="10">
    <source>
        <dbReference type="SAM" id="MobiDB-lite"/>
    </source>
</evidence>
<dbReference type="InterPro" id="IPR036882">
    <property type="entry name" value="Alba-like_dom_sf"/>
</dbReference>
<evidence type="ECO:0000256" key="8">
    <source>
        <dbReference type="ARBA" id="ARBA00023136"/>
    </source>
</evidence>
<feature type="region of interest" description="Disordered" evidence="10">
    <location>
        <begin position="326"/>
        <end position="350"/>
    </location>
</feature>
<keyword evidence="7" id="KW-0443">Lipid metabolism</keyword>
<comment type="subcellular location">
    <subcellularLocation>
        <location evidence="1">Membrane</location>
    </subcellularLocation>
</comment>
<dbReference type="AlphaFoldDB" id="C5K583"/>
<protein>
    <recommendedName>
        <fullName evidence="12">Phospholipid/glycerol acyltransferase domain-containing protein</fullName>
    </recommendedName>
</protein>
<dbReference type="RefSeq" id="XP_002788709.1">
    <property type="nucleotide sequence ID" value="XM_002788663.1"/>
</dbReference>
<organism evidence="14">
    <name type="scientific">Perkinsus marinus (strain ATCC 50983 / TXsc)</name>
    <dbReference type="NCBI Taxonomy" id="423536"/>
    <lineage>
        <taxon>Eukaryota</taxon>
        <taxon>Sar</taxon>
        <taxon>Alveolata</taxon>
        <taxon>Perkinsozoa</taxon>
        <taxon>Perkinsea</taxon>
        <taxon>Perkinsida</taxon>
        <taxon>Perkinsidae</taxon>
        <taxon>Perkinsus</taxon>
    </lineage>
</organism>
<feature type="compositionally biased region" description="Basic and acidic residues" evidence="10">
    <location>
        <begin position="327"/>
        <end position="344"/>
    </location>
</feature>
<keyword evidence="4 11" id="KW-0812">Transmembrane</keyword>
<accession>C5K583</accession>
<dbReference type="EMBL" id="GG670562">
    <property type="protein sequence ID" value="EER20505.1"/>
    <property type="molecule type" value="Genomic_DNA"/>
</dbReference>
<gene>
    <name evidence="13" type="ORF">Pmar_PMAR010250</name>
</gene>
<dbReference type="SUPFAM" id="SSF69593">
    <property type="entry name" value="Glycerol-3-phosphate (1)-acyltransferase"/>
    <property type="match status" value="1"/>
</dbReference>
<dbReference type="GO" id="GO:0006629">
    <property type="term" value="P:lipid metabolic process"/>
    <property type="evidence" value="ECO:0007669"/>
    <property type="project" value="UniProtKB-KW"/>
</dbReference>
<dbReference type="Gene3D" id="3.30.110.20">
    <property type="entry name" value="Alba-like domain"/>
    <property type="match status" value="1"/>
</dbReference>
<dbReference type="GeneID" id="9054053"/>
<keyword evidence="9" id="KW-0012">Acyltransferase</keyword>
<evidence type="ECO:0000256" key="11">
    <source>
        <dbReference type="SAM" id="Phobius"/>
    </source>
</evidence>
<evidence type="ECO:0000256" key="7">
    <source>
        <dbReference type="ARBA" id="ARBA00023098"/>
    </source>
</evidence>
<evidence type="ECO:0000256" key="5">
    <source>
        <dbReference type="ARBA" id="ARBA00022884"/>
    </source>
</evidence>
<evidence type="ECO:0000256" key="6">
    <source>
        <dbReference type="ARBA" id="ARBA00022989"/>
    </source>
</evidence>
<dbReference type="Proteomes" id="UP000007800">
    <property type="component" value="Unassembled WGS sequence"/>
</dbReference>
<dbReference type="SMART" id="SM00563">
    <property type="entry name" value="PlsC"/>
    <property type="match status" value="1"/>
</dbReference>
<feature type="domain" description="Phospholipid/glycerol acyltransferase" evidence="12">
    <location>
        <begin position="133"/>
        <end position="248"/>
    </location>
</feature>
<dbReference type="InterPro" id="IPR002123">
    <property type="entry name" value="Plipid/glycerol_acylTrfase"/>
</dbReference>
<dbReference type="InParanoid" id="C5K583"/>
<dbReference type="GO" id="GO:0016746">
    <property type="term" value="F:acyltransferase activity"/>
    <property type="evidence" value="ECO:0007669"/>
    <property type="project" value="UniProtKB-KW"/>
</dbReference>